<evidence type="ECO:0000256" key="1">
    <source>
        <dbReference type="SAM" id="Phobius"/>
    </source>
</evidence>
<name>A0A369AFS2_9FIRM</name>
<protein>
    <submittedName>
        <fullName evidence="2">Uncharacterized protein</fullName>
    </submittedName>
</protein>
<evidence type="ECO:0000313" key="2">
    <source>
        <dbReference type="EMBL" id="RCX08179.1"/>
    </source>
</evidence>
<keyword evidence="1" id="KW-0472">Membrane</keyword>
<keyword evidence="1" id="KW-0812">Transmembrane</keyword>
<gene>
    <name evidence="2" type="ORF">DFR58_1447</name>
</gene>
<proteinExistence type="predicted"/>
<keyword evidence="1" id="KW-1133">Transmembrane helix</keyword>
<sequence>MLMKLNINYLFIVYVFVCGLFAGFLHKVLDINNAKVFDSYYFLLMIIAISLCSILFNESKFIHLLKNILLTGITVCAVASIVFYILDKANYYFTFEMEGYTWVGLYGMIKILIYLFISSVVGTILWGLKLLVIRLTSR</sequence>
<dbReference type="EMBL" id="QPJT01000044">
    <property type="protein sequence ID" value="RCX08179.1"/>
    <property type="molecule type" value="Genomic_DNA"/>
</dbReference>
<organism evidence="2 3">
    <name type="scientific">Anaerobacterium chartisolvens</name>
    <dbReference type="NCBI Taxonomy" id="1297424"/>
    <lineage>
        <taxon>Bacteria</taxon>
        <taxon>Bacillati</taxon>
        <taxon>Bacillota</taxon>
        <taxon>Clostridia</taxon>
        <taxon>Eubacteriales</taxon>
        <taxon>Oscillospiraceae</taxon>
        <taxon>Anaerobacterium</taxon>
    </lineage>
</organism>
<reference evidence="2 3" key="1">
    <citation type="submission" date="2018-07" db="EMBL/GenBank/DDBJ databases">
        <title>Genomic Encyclopedia of Type Strains, Phase IV (KMG-IV): sequencing the most valuable type-strain genomes for metagenomic binning, comparative biology and taxonomic classification.</title>
        <authorList>
            <person name="Goeker M."/>
        </authorList>
    </citation>
    <scope>NUCLEOTIDE SEQUENCE [LARGE SCALE GENOMIC DNA]</scope>
    <source>
        <strain evidence="2 3">DSM 27016</strain>
    </source>
</reference>
<feature type="transmembrane region" description="Helical" evidence="1">
    <location>
        <begin position="106"/>
        <end position="128"/>
    </location>
</feature>
<keyword evidence="3" id="KW-1185">Reference proteome</keyword>
<feature type="transmembrane region" description="Helical" evidence="1">
    <location>
        <begin position="68"/>
        <end position="86"/>
    </location>
</feature>
<feature type="transmembrane region" description="Helical" evidence="1">
    <location>
        <begin position="7"/>
        <end position="27"/>
    </location>
</feature>
<evidence type="ECO:0000313" key="3">
    <source>
        <dbReference type="Proteomes" id="UP000253034"/>
    </source>
</evidence>
<feature type="transmembrane region" description="Helical" evidence="1">
    <location>
        <begin position="39"/>
        <end position="56"/>
    </location>
</feature>
<comment type="caution">
    <text evidence="2">The sequence shown here is derived from an EMBL/GenBank/DDBJ whole genome shotgun (WGS) entry which is preliminary data.</text>
</comment>
<dbReference type="Proteomes" id="UP000253034">
    <property type="component" value="Unassembled WGS sequence"/>
</dbReference>
<accession>A0A369AFS2</accession>
<dbReference type="AlphaFoldDB" id="A0A369AFS2"/>